<name>A0A9E7E8T4_9LILI</name>
<keyword evidence="3" id="KW-0472">Membrane</keyword>
<evidence type="ECO:0000256" key="1">
    <source>
        <dbReference type="ARBA" id="ARBA00023303"/>
    </source>
</evidence>
<gene>
    <name evidence="4" type="ORF">MUK42_08408</name>
</gene>
<protein>
    <submittedName>
        <fullName evidence="4">Cyclic nucleotide-gated ion channel</fullName>
    </submittedName>
</protein>
<evidence type="ECO:0000313" key="4">
    <source>
        <dbReference type="EMBL" id="URD72609.1"/>
    </source>
</evidence>
<feature type="compositionally biased region" description="Polar residues" evidence="2">
    <location>
        <begin position="17"/>
        <end position="28"/>
    </location>
</feature>
<dbReference type="Proteomes" id="UP001055439">
    <property type="component" value="Chromosome 1"/>
</dbReference>
<evidence type="ECO:0000256" key="3">
    <source>
        <dbReference type="SAM" id="Phobius"/>
    </source>
</evidence>
<keyword evidence="1" id="KW-0406">Ion transport</keyword>
<sequence>MSSGESSSRSHEEAEDGSQNKPSDSTRACDSQGKMAAWSGFGPCTKWVREWNCIYLLACALGLIVDPLFFYTLSVSGALKCIFVDGWFAVTVTALRCMIDAMHVWNIWLQLRMIYGAKRSGGGRGRRERRRGNFTPIYVKSKRGFF</sequence>
<keyword evidence="3" id="KW-1133">Transmembrane helix</keyword>
<dbReference type="GO" id="GO:0016020">
    <property type="term" value="C:membrane"/>
    <property type="evidence" value="ECO:0007669"/>
    <property type="project" value="UniProtKB-SubCell"/>
</dbReference>
<feature type="transmembrane region" description="Helical" evidence="3">
    <location>
        <begin position="53"/>
        <end position="74"/>
    </location>
</feature>
<keyword evidence="3" id="KW-0812">Transmembrane</keyword>
<evidence type="ECO:0000256" key="2">
    <source>
        <dbReference type="SAM" id="MobiDB-lite"/>
    </source>
</evidence>
<keyword evidence="1" id="KW-0407">Ion channel</keyword>
<dbReference type="AlphaFoldDB" id="A0A9E7E8T4"/>
<reference evidence="4" key="1">
    <citation type="submission" date="2022-05" db="EMBL/GenBank/DDBJ databases">
        <title>The Musa troglodytarum L. genome provides insights into the mechanism of non-climacteric behaviour and enrichment of carotenoids.</title>
        <authorList>
            <person name="Wang J."/>
        </authorList>
    </citation>
    <scope>NUCLEOTIDE SEQUENCE</scope>
    <source>
        <tissue evidence="4">Leaf</tissue>
    </source>
</reference>
<proteinExistence type="predicted"/>
<evidence type="ECO:0000313" key="5">
    <source>
        <dbReference type="Proteomes" id="UP001055439"/>
    </source>
</evidence>
<dbReference type="PANTHER" id="PTHR45651">
    <property type="entry name" value="CYCLIC NUCLEOTIDE-GATED ION CHANNEL 15-RELATED-RELATED"/>
    <property type="match status" value="1"/>
</dbReference>
<dbReference type="PANTHER" id="PTHR45651:SF14">
    <property type="entry name" value="CYCLIC NUCLEOTIDE-GATED ION CHANNEL 4"/>
    <property type="match status" value="1"/>
</dbReference>
<feature type="region of interest" description="Disordered" evidence="2">
    <location>
        <begin position="1"/>
        <end position="28"/>
    </location>
</feature>
<dbReference type="GO" id="GO:0034220">
    <property type="term" value="P:monoatomic ion transmembrane transport"/>
    <property type="evidence" value="ECO:0007669"/>
    <property type="project" value="UniProtKB-KW"/>
</dbReference>
<keyword evidence="5" id="KW-1185">Reference proteome</keyword>
<dbReference type="EMBL" id="CP097502">
    <property type="protein sequence ID" value="URD72609.1"/>
    <property type="molecule type" value="Genomic_DNA"/>
</dbReference>
<feature type="transmembrane region" description="Helical" evidence="3">
    <location>
        <begin position="86"/>
        <end position="109"/>
    </location>
</feature>
<accession>A0A9E7E8T4</accession>
<keyword evidence="1" id="KW-0813">Transport</keyword>
<dbReference type="OrthoDB" id="1712250at2759"/>
<organism evidence="4 5">
    <name type="scientific">Musa troglodytarum</name>
    <name type="common">fe'i banana</name>
    <dbReference type="NCBI Taxonomy" id="320322"/>
    <lineage>
        <taxon>Eukaryota</taxon>
        <taxon>Viridiplantae</taxon>
        <taxon>Streptophyta</taxon>
        <taxon>Embryophyta</taxon>
        <taxon>Tracheophyta</taxon>
        <taxon>Spermatophyta</taxon>
        <taxon>Magnoliopsida</taxon>
        <taxon>Liliopsida</taxon>
        <taxon>Zingiberales</taxon>
        <taxon>Musaceae</taxon>
        <taxon>Musa</taxon>
    </lineage>
</organism>